<dbReference type="EMBL" id="LAZR01003392">
    <property type="protein sequence ID" value="KKN18824.1"/>
    <property type="molecule type" value="Genomic_DNA"/>
</dbReference>
<organism evidence="1">
    <name type="scientific">marine sediment metagenome</name>
    <dbReference type="NCBI Taxonomy" id="412755"/>
    <lineage>
        <taxon>unclassified sequences</taxon>
        <taxon>metagenomes</taxon>
        <taxon>ecological metagenomes</taxon>
    </lineage>
</organism>
<name>A0A0F9NLR5_9ZZZZ</name>
<accession>A0A0F9NLR5</accession>
<dbReference type="AlphaFoldDB" id="A0A0F9NLR5"/>
<sequence>MKKILRDLIEDDIDKVLDNNEIKKKNFFFLLIHYLLGNDVLNLREINKIATELNNEYEAFLKDFDIELTQSNGEIINVLKSALPNFNNRIRPILERIEKIKQK</sequence>
<comment type="caution">
    <text evidence="1">The sequence shown here is derived from an EMBL/GenBank/DDBJ whole genome shotgun (WGS) entry which is preliminary data.</text>
</comment>
<proteinExistence type="predicted"/>
<protein>
    <submittedName>
        <fullName evidence="1">Uncharacterized protein</fullName>
    </submittedName>
</protein>
<gene>
    <name evidence="1" type="ORF">LCGC14_0951980</name>
</gene>
<reference evidence="1" key="1">
    <citation type="journal article" date="2015" name="Nature">
        <title>Complex archaea that bridge the gap between prokaryotes and eukaryotes.</title>
        <authorList>
            <person name="Spang A."/>
            <person name="Saw J.H."/>
            <person name="Jorgensen S.L."/>
            <person name="Zaremba-Niedzwiedzka K."/>
            <person name="Martijn J."/>
            <person name="Lind A.E."/>
            <person name="van Eijk R."/>
            <person name="Schleper C."/>
            <person name="Guy L."/>
            <person name="Ettema T.J."/>
        </authorList>
    </citation>
    <scope>NUCLEOTIDE SEQUENCE</scope>
</reference>
<evidence type="ECO:0000313" key="1">
    <source>
        <dbReference type="EMBL" id="KKN18824.1"/>
    </source>
</evidence>